<dbReference type="RefSeq" id="WP_013772567.1">
    <property type="nucleotide sequence ID" value="NC_015514.1"/>
</dbReference>
<dbReference type="EMBL" id="CP002666">
    <property type="protein sequence ID" value="AEE47543.1"/>
    <property type="molecule type" value="Genomic_DNA"/>
</dbReference>
<reference evidence="3 4" key="1">
    <citation type="submission" date="2011-04" db="EMBL/GenBank/DDBJ databases">
        <title>Complete sequence of Cellulomonas fimi ATCC 484.</title>
        <authorList>
            <consortium name="US DOE Joint Genome Institute"/>
            <person name="Lucas S."/>
            <person name="Han J."/>
            <person name="Lapidus A."/>
            <person name="Cheng J.-F."/>
            <person name="Goodwin L."/>
            <person name="Pitluck S."/>
            <person name="Peters L."/>
            <person name="Chertkov O."/>
            <person name="Detter J.C."/>
            <person name="Han C."/>
            <person name="Tapia R."/>
            <person name="Land M."/>
            <person name="Hauser L."/>
            <person name="Kyrpides N."/>
            <person name="Ivanova N."/>
            <person name="Ovchinnikova G."/>
            <person name="Pagani I."/>
            <person name="Mead D."/>
            <person name="Brumm P."/>
            <person name="Woyke T."/>
        </authorList>
    </citation>
    <scope>NUCLEOTIDE SEQUENCE [LARGE SCALE GENOMIC DNA]</scope>
    <source>
        <strain evidence="4">ATCC 484 / DSM 20113 / JCM 1341 / NBRC 15513 / NCIMB 8980 / NCTC 7547</strain>
    </source>
</reference>
<accession>F4H2C3</accession>
<feature type="domain" description="NERD" evidence="2">
    <location>
        <begin position="146"/>
        <end position="253"/>
    </location>
</feature>
<keyword evidence="4" id="KW-1185">Reference proteome</keyword>
<dbReference type="STRING" id="590998.Celf_3431"/>
<sequence length="307" mass="33152">MGEFETRHWRRYGKDRTYVLDVATGVQIGYRDNVSGELVPADASTARVLDRWACLADAGFTFATPPAPTGPTAPAVPSLTIPGGEGPRKHTRPPRLDEDLSVRAAGQGARKRANEELEARRAQLGRFRTWVGKVVDARTDERAWRIGAAAEESIGAELERLTPYGWRILHSVPVGANSSDIDHVLIGPPGVFTVNSKHHPGANIWVVSKQVRVNNQPVPYLRNSRHEAARASALLTAAAGVPVTAAAVLVFRLGSGSLTVREHPGDVLVLRATKAARALRALPPSLTAEQVGVVYDAAKRRSTWQPS</sequence>
<proteinExistence type="predicted"/>
<evidence type="ECO:0000313" key="4">
    <source>
        <dbReference type="Proteomes" id="UP000008460"/>
    </source>
</evidence>
<name>F4H2C3_CELFA</name>
<evidence type="ECO:0000256" key="1">
    <source>
        <dbReference type="SAM" id="MobiDB-lite"/>
    </source>
</evidence>
<evidence type="ECO:0000259" key="2">
    <source>
        <dbReference type="PROSITE" id="PS50965"/>
    </source>
</evidence>
<feature type="region of interest" description="Disordered" evidence="1">
    <location>
        <begin position="65"/>
        <end position="116"/>
    </location>
</feature>
<dbReference type="Pfam" id="PF08378">
    <property type="entry name" value="NERD"/>
    <property type="match status" value="1"/>
</dbReference>
<organism evidence="3 4">
    <name type="scientific">Cellulomonas fimi (strain ATCC 484 / DSM 20113 / JCM 1341 / CCUG 24087 / LMG 16345 / NBRC 15513 / NCIMB 8980 / NCTC 7547 / NRS-133)</name>
    <dbReference type="NCBI Taxonomy" id="590998"/>
    <lineage>
        <taxon>Bacteria</taxon>
        <taxon>Bacillati</taxon>
        <taxon>Actinomycetota</taxon>
        <taxon>Actinomycetes</taxon>
        <taxon>Micrococcales</taxon>
        <taxon>Cellulomonadaceae</taxon>
        <taxon>Cellulomonas</taxon>
    </lineage>
</organism>
<protein>
    <submittedName>
        <fullName evidence="3">NERD domain protein</fullName>
    </submittedName>
</protein>
<dbReference type="PROSITE" id="PS50965">
    <property type="entry name" value="NERD"/>
    <property type="match status" value="1"/>
</dbReference>
<dbReference type="KEGG" id="cfi:Celf_3431"/>
<dbReference type="Proteomes" id="UP000008460">
    <property type="component" value="Chromosome"/>
</dbReference>
<evidence type="ECO:0000313" key="3">
    <source>
        <dbReference type="EMBL" id="AEE47543.1"/>
    </source>
</evidence>
<dbReference type="AlphaFoldDB" id="F4H2C3"/>
<gene>
    <name evidence="3" type="ordered locus">Celf_3431</name>
</gene>
<dbReference type="eggNOG" id="ENOG5032SHB">
    <property type="taxonomic scope" value="Bacteria"/>
</dbReference>
<dbReference type="InterPro" id="IPR011528">
    <property type="entry name" value="NERD"/>
</dbReference>
<dbReference type="HOGENOM" id="CLU_058430_0_0_11"/>